<keyword evidence="3" id="KW-1185">Reference proteome</keyword>
<dbReference type="AlphaFoldDB" id="A0AAN7WLL1"/>
<feature type="region of interest" description="Disordered" evidence="1">
    <location>
        <begin position="46"/>
        <end position="71"/>
    </location>
</feature>
<comment type="caution">
    <text evidence="2">The sequence shown here is derived from an EMBL/GenBank/DDBJ whole genome shotgun (WGS) entry which is preliminary data.</text>
</comment>
<reference evidence="2 3" key="1">
    <citation type="journal article" date="2023" name="Genes (Basel)">
        <title>Chromosome-Level Genome Assembly and Circadian Gene Repertoire of the Patagonia Blennie Eleginops maclovinus-The Closest Ancestral Proxy of Antarctic Cryonotothenioids.</title>
        <authorList>
            <person name="Cheng C.C."/>
            <person name="Rivera-Colon A.G."/>
            <person name="Minhas B.F."/>
            <person name="Wilson L."/>
            <person name="Rayamajhi N."/>
            <person name="Vargas-Chacoff L."/>
            <person name="Catchen J.M."/>
        </authorList>
    </citation>
    <scope>NUCLEOTIDE SEQUENCE [LARGE SCALE GENOMIC DNA]</scope>
    <source>
        <strain evidence="2">JMC-PN-2008</strain>
    </source>
</reference>
<gene>
    <name evidence="2" type="ORF">PBY51_016709</name>
</gene>
<reference evidence="2 3" key="2">
    <citation type="journal article" date="2023" name="Mol. Biol. Evol.">
        <title>Genomics of Secondarily Temperate Adaptation in the Only Non-Antarctic Icefish.</title>
        <authorList>
            <person name="Rivera-Colon A.G."/>
            <person name="Rayamajhi N."/>
            <person name="Minhas B.F."/>
            <person name="Madrigal G."/>
            <person name="Bilyk K.T."/>
            <person name="Yoon V."/>
            <person name="Hune M."/>
            <person name="Gregory S."/>
            <person name="Cheng C.H.C."/>
            <person name="Catchen J.M."/>
        </authorList>
    </citation>
    <scope>NUCLEOTIDE SEQUENCE [LARGE SCALE GENOMIC DNA]</scope>
    <source>
        <strain evidence="2">JMC-PN-2008</strain>
    </source>
</reference>
<accession>A0AAN7WLL1</accession>
<protein>
    <submittedName>
        <fullName evidence="2">Uncharacterized protein</fullName>
    </submittedName>
</protein>
<evidence type="ECO:0000313" key="3">
    <source>
        <dbReference type="Proteomes" id="UP001346869"/>
    </source>
</evidence>
<organism evidence="2 3">
    <name type="scientific">Eleginops maclovinus</name>
    <name type="common">Patagonian blennie</name>
    <name type="synonym">Eleginus maclovinus</name>
    <dbReference type="NCBI Taxonomy" id="56733"/>
    <lineage>
        <taxon>Eukaryota</taxon>
        <taxon>Metazoa</taxon>
        <taxon>Chordata</taxon>
        <taxon>Craniata</taxon>
        <taxon>Vertebrata</taxon>
        <taxon>Euteleostomi</taxon>
        <taxon>Actinopterygii</taxon>
        <taxon>Neopterygii</taxon>
        <taxon>Teleostei</taxon>
        <taxon>Neoteleostei</taxon>
        <taxon>Acanthomorphata</taxon>
        <taxon>Eupercaria</taxon>
        <taxon>Perciformes</taxon>
        <taxon>Notothenioidei</taxon>
        <taxon>Eleginopidae</taxon>
        <taxon>Eleginops</taxon>
    </lineage>
</organism>
<dbReference type="EMBL" id="JAUZQC010000026">
    <property type="protein sequence ID" value="KAK5847592.1"/>
    <property type="molecule type" value="Genomic_DNA"/>
</dbReference>
<sequence>MVRVCLKIQNMQLESEAVKMCGGVGLCRGAEHREITLLQHQEISRAAERSPARGLEAKHIRDEERNGDEMR</sequence>
<name>A0AAN7WLL1_ELEMC</name>
<dbReference type="Proteomes" id="UP001346869">
    <property type="component" value="Unassembled WGS sequence"/>
</dbReference>
<evidence type="ECO:0000256" key="1">
    <source>
        <dbReference type="SAM" id="MobiDB-lite"/>
    </source>
</evidence>
<evidence type="ECO:0000313" key="2">
    <source>
        <dbReference type="EMBL" id="KAK5847592.1"/>
    </source>
</evidence>
<proteinExistence type="predicted"/>